<name>A0A1H1ZCG7_9ACTN</name>
<dbReference type="Proteomes" id="UP000198688">
    <property type="component" value="Chromosome I"/>
</dbReference>
<dbReference type="PANTHER" id="PTHR43420:SF12">
    <property type="entry name" value="N-ACETYLTRANSFERASE DOMAIN-CONTAINING PROTEIN"/>
    <property type="match status" value="1"/>
</dbReference>
<feature type="domain" description="N-acetyltransferase" evidence="3">
    <location>
        <begin position="102"/>
        <end position="237"/>
    </location>
</feature>
<accession>A0A1H1ZCG7</accession>
<dbReference type="GO" id="GO:0016747">
    <property type="term" value="F:acyltransferase activity, transferring groups other than amino-acyl groups"/>
    <property type="evidence" value="ECO:0007669"/>
    <property type="project" value="InterPro"/>
</dbReference>
<dbReference type="PROSITE" id="PS51186">
    <property type="entry name" value="GNAT"/>
    <property type="match status" value="1"/>
</dbReference>
<evidence type="ECO:0000256" key="2">
    <source>
        <dbReference type="ARBA" id="ARBA00023315"/>
    </source>
</evidence>
<dbReference type="RefSeq" id="WP_157751612.1">
    <property type="nucleotide sequence ID" value="NZ_BOMJ01000005.1"/>
</dbReference>
<gene>
    <name evidence="4" type="ORF">SAMN04489716_3251</name>
</gene>
<dbReference type="AlphaFoldDB" id="A0A1H1ZCG7"/>
<protein>
    <submittedName>
        <fullName evidence="4">Acetyltransferase (GNAT) family protein</fullName>
    </submittedName>
</protein>
<dbReference type="EMBL" id="LT629758">
    <property type="protein sequence ID" value="SDT31408.1"/>
    <property type="molecule type" value="Genomic_DNA"/>
</dbReference>
<organism evidence="4 5">
    <name type="scientific">Actinoplanes derwentensis</name>
    <dbReference type="NCBI Taxonomy" id="113562"/>
    <lineage>
        <taxon>Bacteria</taxon>
        <taxon>Bacillati</taxon>
        <taxon>Actinomycetota</taxon>
        <taxon>Actinomycetes</taxon>
        <taxon>Micromonosporales</taxon>
        <taxon>Micromonosporaceae</taxon>
        <taxon>Actinoplanes</taxon>
    </lineage>
</organism>
<keyword evidence="2" id="KW-0012">Acyltransferase</keyword>
<evidence type="ECO:0000259" key="3">
    <source>
        <dbReference type="PROSITE" id="PS51186"/>
    </source>
</evidence>
<evidence type="ECO:0000256" key="1">
    <source>
        <dbReference type="ARBA" id="ARBA00022679"/>
    </source>
</evidence>
<dbReference type="InterPro" id="IPR050680">
    <property type="entry name" value="YpeA/RimI_acetyltransf"/>
</dbReference>
<dbReference type="Pfam" id="PF24553">
    <property type="entry name" value="Rv0428c_C"/>
    <property type="match status" value="1"/>
</dbReference>
<dbReference type="SUPFAM" id="SSF55729">
    <property type="entry name" value="Acyl-CoA N-acyltransferases (Nat)"/>
    <property type="match status" value="1"/>
</dbReference>
<evidence type="ECO:0000313" key="4">
    <source>
        <dbReference type="EMBL" id="SDT31408.1"/>
    </source>
</evidence>
<reference evidence="4 5" key="1">
    <citation type="submission" date="2016-10" db="EMBL/GenBank/DDBJ databases">
        <authorList>
            <person name="de Groot N.N."/>
        </authorList>
    </citation>
    <scope>NUCLEOTIDE SEQUENCE [LARGE SCALE GENOMIC DNA]</scope>
    <source>
        <strain evidence="4 5">DSM 43941</strain>
    </source>
</reference>
<keyword evidence="5" id="KW-1185">Reference proteome</keyword>
<dbReference type="Gene3D" id="3.40.630.30">
    <property type="match status" value="1"/>
</dbReference>
<dbReference type="InterPro" id="IPR016181">
    <property type="entry name" value="Acyl_CoA_acyltransferase"/>
</dbReference>
<sequence>MTRAALIEEHAASAWPAVHSTRDEGWLLRHSPGVGKRRNNSALPVAGTPAIDTAEQYYRSRDLPVVVQISPAEDHTALDETLAGLGYRHDAPTLVLTAPTATVSGPAPEVEITGLTPDWREAYGNAAVSTHVLDRIERPAGFASITVDDRIAALGLFVVGDGLAGVFCMATSPRYRRRGHAAAILRAGAAWSAAQGSDLLYLQVEEDNFPARRLYEGVGFTFSHGYHYRVRDSWPEPVA</sequence>
<dbReference type="InterPro" id="IPR000182">
    <property type="entry name" value="GNAT_dom"/>
</dbReference>
<keyword evidence="1 4" id="KW-0808">Transferase</keyword>
<dbReference type="InterPro" id="IPR056935">
    <property type="entry name" value="Rv0428c-like_C"/>
</dbReference>
<dbReference type="PANTHER" id="PTHR43420">
    <property type="entry name" value="ACETYLTRANSFERASE"/>
    <property type="match status" value="1"/>
</dbReference>
<evidence type="ECO:0000313" key="5">
    <source>
        <dbReference type="Proteomes" id="UP000198688"/>
    </source>
</evidence>
<dbReference type="STRING" id="113562.SAMN04489716_3251"/>
<dbReference type="OrthoDB" id="5243104at2"/>
<proteinExistence type="predicted"/>